<sequence length="56" mass="6567">LLHVADSIKYCGPSWTHWQFPMERVCGILQPLIKSKIKPYSNLANMLTLLQQFYML</sequence>
<evidence type="ECO:0000313" key="5">
    <source>
        <dbReference type="Proteomes" id="UP000232722"/>
    </source>
</evidence>
<gene>
    <name evidence="2" type="ORF">RhiirA1_330567</name>
    <name evidence="3" type="ORF">RhiirA4_298656</name>
    <name evidence="1" type="ORF">RhiirA5_254670</name>
</gene>
<dbReference type="EMBL" id="LLXI01000828">
    <property type="protein sequence ID" value="PKY50134.1"/>
    <property type="molecule type" value="Genomic_DNA"/>
</dbReference>
<dbReference type="EMBL" id="LLXH01000043">
    <property type="protein sequence ID" value="PKC74703.1"/>
    <property type="molecule type" value="Genomic_DNA"/>
</dbReference>
<evidence type="ECO:0000313" key="4">
    <source>
        <dbReference type="Proteomes" id="UP000232688"/>
    </source>
</evidence>
<feature type="non-terminal residue" evidence="3">
    <location>
        <position position="1"/>
    </location>
</feature>
<protein>
    <submittedName>
        <fullName evidence="3">Uncharacterized protein</fullName>
    </submittedName>
</protein>
<evidence type="ECO:0000313" key="3">
    <source>
        <dbReference type="EMBL" id="PKY50134.1"/>
    </source>
</evidence>
<reference evidence="2 4" key="3">
    <citation type="submission" date="2017-10" db="EMBL/GenBank/DDBJ databases">
        <title>Extensive intraspecific genome diversity in a model arbuscular mycorrhizal fungus.</title>
        <authorList>
            <person name="Chen E.C.H."/>
            <person name="Morin E."/>
            <person name="Baudet D."/>
            <person name="Noel J."/>
            <person name="Ndikumana S."/>
            <person name="Charron P."/>
            <person name="St-Onge C."/>
            <person name="Giorgi J."/>
            <person name="Grigoriev I.V."/>
            <person name="Roux C."/>
            <person name="Martin F.M."/>
            <person name="Corradi N."/>
        </authorList>
    </citation>
    <scope>NUCLEOTIDE SEQUENCE [LARGE SCALE GENOMIC DNA]</scope>
    <source>
        <strain evidence="2 4">A1</strain>
    </source>
</reference>
<proteinExistence type="predicted"/>
<comment type="caution">
    <text evidence="3">The sequence shown here is derived from an EMBL/GenBank/DDBJ whole genome shotgun (WGS) entry which is preliminary data.</text>
</comment>
<evidence type="ECO:0000313" key="6">
    <source>
        <dbReference type="Proteomes" id="UP000234323"/>
    </source>
</evidence>
<evidence type="ECO:0000313" key="2">
    <source>
        <dbReference type="EMBL" id="PKC74703.1"/>
    </source>
</evidence>
<dbReference type="AlphaFoldDB" id="A0A2I1GUC7"/>
<organism evidence="3 6">
    <name type="scientific">Rhizophagus irregularis</name>
    <dbReference type="NCBI Taxonomy" id="588596"/>
    <lineage>
        <taxon>Eukaryota</taxon>
        <taxon>Fungi</taxon>
        <taxon>Fungi incertae sedis</taxon>
        <taxon>Mucoromycota</taxon>
        <taxon>Glomeromycotina</taxon>
        <taxon>Glomeromycetes</taxon>
        <taxon>Glomerales</taxon>
        <taxon>Glomeraceae</taxon>
        <taxon>Rhizophagus</taxon>
    </lineage>
</organism>
<reference evidence="3 6" key="1">
    <citation type="submission" date="2015-10" db="EMBL/GenBank/DDBJ databases">
        <title>Genome analyses suggest a sexual origin of heterokaryosis in a supposedly ancient asexual fungus.</title>
        <authorList>
            <person name="Ropars J."/>
            <person name="Sedzielewska K."/>
            <person name="Noel J."/>
            <person name="Charron P."/>
            <person name="Farinelli L."/>
            <person name="Marton T."/>
            <person name="Kruger M."/>
            <person name="Pelin A."/>
            <person name="Brachmann A."/>
            <person name="Corradi N."/>
        </authorList>
    </citation>
    <scope>NUCLEOTIDE SEQUENCE [LARGE SCALE GENOMIC DNA]</scope>
    <source>
        <strain evidence="3 6">A4</strain>
        <strain evidence="1 5">A5</strain>
    </source>
</reference>
<keyword evidence="6" id="KW-1185">Reference proteome</keyword>
<reference evidence="1 5" key="2">
    <citation type="submission" date="2017-09" db="EMBL/GenBank/DDBJ databases">
        <title>Extensive intraspecific genome diversity in a model arbuscular mycorrhizal fungus.</title>
        <authorList>
            <person name="Chen E.C."/>
            <person name="Morin E."/>
            <person name="Beaudet D."/>
            <person name="Noel J."/>
            <person name="Ndikumana S."/>
            <person name="Charron P."/>
            <person name="St-Onge C."/>
            <person name="Giorgi J."/>
            <person name="Grigoriev I.V."/>
            <person name="Roux C."/>
            <person name="Martin F.M."/>
            <person name="Corradi N."/>
        </authorList>
    </citation>
    <scope>NUCLEOTIDE SEQUENCE [LARGE SCALE GENOMIC DNA]</scope>
    <source>
        <strain evidence="1 5">A5</strain>
    </source>
</reference>
<name>A0A2I1GUC7_9GLOM</name>
<accession>A0A2I1GUC7</accession>
<feature type="non-terminal residue" evidence="3">
    <location>
        <position position="56"/>
    </location>
</feature>
<reference evidence="2 4" key="4">
    <citation type="submission" date="2017-10" db="EMBL/GenBank/DDBJ databases">
        <title>Genome analyses suggest a sexual origin of heterokaryosis in a supposedly ancient asexual fungus.</title>
        <authorList>
            <person name="Corradi N."/>
            <person name="Sedzielewska K."/>
            <person name="Noel J."/>
            <person name="Charron P."/>
            <person name="Farinelli L."/>
            <person name="Marton T."/>
            <person name="Kruger M."/>
            <person name="Pelin A."/>
            <person name="Brachmann A."/>
            <person name="Corradi N."/>
        </authorList>
    </citation>
    <scope>NUCLEOTIDE SEQUENCE [LARGE SCALE GENOMIC DNA]</scope>
    <source>
        <strain evidence="2 4">A1</strain>
    </source>
</reference>
<dbReference type="Proteomes" id="UP000232688">
    <property type="component" value="Unassembled WGS sequence"/>
</dbReference>
<evidence type="ECO:0000313" key="1">
    <source>
        <dbReference type="EMBL" id="PKB97895.1"/>
    </source>
</evidence>
<dbReference type="Proteomes" id="UP000232722">
    <property type="component" value="Unassembled WGS sequence"/>
</dbReference>
<dbReference type="VEuPathDB" id="FungiDB:RhiirA1_330567"/>
<dbReference type="EMBL" id="LLXJ01002931">
    <property type="protein sequence ID" value="PKB97895.1"/>
    <property type="molecule type" value="Genomic_DNA"/>
</dbReference>
<dbReference type="Proteomes" id="UP000234323">
    <property type="component" value="Unassembled WGS sequence"/>
</dbReference>